<dbReference type="PANTHER" id="PTHR37807">
    <property type="entry name" value="OS07G0160300 PROTEIN"/>
    <property type="match status" value="1"/>
</dbReference>
<proteinExistence type="predicted"/>
<organism evidence="1 2">
    <name type="scientific">Ferrovibrio xuzhouensis</name>
    <dbReference type="NCBI Taxonomy" id="1576914"/>
    <lineage>
        <taxon>Bacteria</taxon>
        <taxon>Pseudomonadati</taxon>
        <taxon>Pseudomonadota</taxon>
        <taxon>Alphaproteobacteria</taxon>
        <taxon>Rhodospirillales</taxon>
        <taxon>Rhodospirillaceae</taxon>
        <taxon>Ferrovibrio</taxon>
    </lineage>
</organism>
<sequence length="165" mass="17221">MTTLIILGGLPGNGKTALARVLAKQLPAAHLRVDAIEQALLAAGSFPDGVGPLGYVAAQRLAVENLRNGLCVVADSVNPVAASRAGWRAAAAEAGAPFLEVEVICSDTAEHRRRIETRAADIPGHRQPTWADVQVRDYEPWDAALVIDTAGLSSADAAAQVIARL</sequence>
<dbReference type="InterPro" id="IPR027417">
    <property type="entry name" value="P-loop_NTPase"/>
</dbReference>
<reference evidence="2" key="1">
    <citation type="journal article" date="2019" name="Int. J. Syst. Evol. Microbiol.">
        <title>The Global Catalogue of Microorganisms (GCM) 10K type strain sequencing project: providing services to taxonomists for standard genome sequencing and annotation.</title>
        <authorList>
            <consortium name="The Broad Institute Genomics Platform"/>
            <consortium name="The Broad Institute Genome Sequencing Center for Infectious Disease"/>
            <person name="Wu L."/>
            <person name="Ma J."/>
        </authorList>
    </citation>
    <scope>NUCLEOTIDE SEQUENCE [LARGE SCALE GENOMIC DNA]</scope>
    <source>
        <strain evidence="2">KCTC 42182</strain>
    </source>
</reference>
<dbReference type="EMBL" id="JBHRYJ010000001">
    <property type="protein sequence ID" value="MFC3675513.1"/>
    <property type="molecule type" value="Genomic_DNA"/>
</dbReference>
<name>A0ABV7VDD2_9PROT</name>
<keyword evidence="2" id="KW-1185">Reference proteome</keyword>
<dbReference type="Pfam" id="PF13671">
    <property type="entry name" value="AAA_33"/>
    <property type="match status" value="1"/>
</dbReference>
<dbReference type="PANTHER" id="PTHR37807:SF3">
    <property type="entry name" value="OS07G0160300 PROTEIN"/>
    <property type="match status" value="1"/>
</dbReference>
<protein>
    <submittedName>
        <fullName evidence="1">AAA family ATPase</fullName>
    </submittedName>
</protein>
<accession>A0ABV7VDD2</accession>
<comment type="caution">
    <text evidence="1">The sequence shown here is derived from an EMBL/GenBank/DDBJ whole genome shotgun (WGS) entry which is preliminary data.</text>
</comment>
<dbReference type="SUPFAM" id="SSF52540">
    <property type="entry name" value="P-loop containing nucleoside triphosphate hydrolases"/>
    <property type="match status" value="1"/>
</dbReference>
<evidence type="ECO:0000313" key="2">
    <source>
        <dbReference type="Proteomes" id="UP001595711"/>
    </source>
</evidence>
<evidence type="ECO:0000313" key="1">
    <source>
        <dbReference type="EMBL" id="MFC3675513.1"/>
    </source>
</evidence>
<dbReference type="Gene3D" id="3.40.50.300">
    <property type="entry name" value="P-loop containing nucleotide triphosphate hydrolases"/>
    <property type="match status" value="1"/>
</dbReference>
<gene>
    <name evidence="1" type="ORF">ACFOOQ_08165</name>
</gene>
<dbReference type="RefSeq" id="WP_379724222.1">
    <property type="nucleotide sequence ID" value="NZ_JBHRYJ010000001.1"/>
</dbReference>
<dbReference type="Proteomes" id="UP001595711">
    <property type="component" value="Unassembled WGS sequence"/>
</dbReference>